<name>A0AB38X7C9_LEVBR</name>
<proteinExistence type="predicted"/>
<gene>
    <name evidence="1" type="ORF">ORR04_05455</name>
</gene>
<evidence type="ECO:0008006" key="3">
    <source>
        <dbReference type="Google" id="ProtNLM"/>
    </source>
</evidence>
<reference evidence="1" key="1">
    <citation type="submission" date="2022-11" db="EMBL/GenBank/DDBJ databases">
        <title>Whole genome sequence of Levilactobacillus brevis SMB091.</title>
        <authorList>
            <person name="Kim J.-M."/>
            <person name="Kim O.-C."/>
            <person name="Choi Y.H."/>
            <person name="Han N.S."/>
            <person name="Hurh B."/>
        </authorList>
    </citation>
    <scope>NUCLEOTIDE SEQUENCE</scope>
    <source>
        <strain evidence="1">SMB091</strain>
    </source>
</reference>
<accession>A0AB38X7C9</accession>
<sequence>MQEVAFDKPLVGRIREFFTKHPELHQKDMAKALFMSDSQLSKLLNGSKFSSLATRVRLVHWVKDILVSWSAARIDFGLPSFMFDRRRTGDLLGLLCQEEKESREREEIQAEYLDALTTKPISRTARQTQLIEMFPKELLEDIGAKQALFAKICEESDKDPQPFIDAYNKQYGG</sequence>
<dbReference type="RefSeq" id="WP_108477406.1">
    <property type="nucleotide sequence ID" value="NZ_CP113117.1"/>
</dbReference>
<evidence type="ECO:0000313" key="2">
    <source>
        <dbReference type="Proteomes" id="UP001164768"/>
    </source>
</evidence>
<dbReference type="AlphaFoldDB" id="A0AB38X7C9"/>
<organism evidence="1 2">
    <name type="scientific">Levilactobacillus brevis</name>
    <name type="common">Lactobacillus brevis</name>
    <dbReference type="NCBI Taxonomy" id="1580"/>
    <lineage>
        <taxon>Bacteria</taxon>
        <taxon>Bacillati</taxon>
        <taxon>Bacillota</taxon>
        <taxon>Bacilli</taxon>
        <taxon>Lactobacillales</taxon>
        <taxon>Lactobacillaceae</taxon>
        <taxon>Levilactobacillus</taxon>
    </lineage>
</organism>
<dbReference type="Proteomes" id="UP001164768">
    <property type="component" value="Chromosome"/>
</dbReference>
<evidence type="ECO:0000313" key="1">
    <source>
        <dbReference type="EMBL" id="WAD02624.1"/>
    </source>
</evidence>
<dbReference type="EMBL" id="CP113117">
    <property type="protein sequence ID" value="WAD02624.1"/>
    <property type="molecule type" value="Genomic_DNA"/>
</dbReference>
<protein>
    <recommendedName>
        <fullName evidence="3">XRE family transcriptional regulator</fullName>
    </recommendedName>
</protein>